<dbReference type="RefSeq" id="WP_093307780.1">
    <property type="nucleotide sequence ID" value="NZ_FNYH01000001.1"/>
</dbReference>
<dbReference type="NCBIfam" id="NF006509">
    <property type="entry name" value="PRK08945.1"/>
    <property type="match status" value="1"/>
</dbReference>
<organism evidence="3 4">
    <name type="scientific">Allopseudospirillum japonicum</name>
    <dbReference type="NCBI Taxonomy" id="64971"/>
    <lineage>
        <taxon>Bacteria</taxon>
        <taxon>Pseudomonadati</taxon>
        <taxon>Pseudomonadota</taxon>
        <taxon>Gammaproteobacteria</taxon>
        <taxon>Oceanospirillales</taxon>
        <taxon>Oceanospirillaceae</taxon>
        <taxon>Allopseudospirillum</taxon>
    </lineage>
</organism>
<keyword evidence="4" id="KW-1185">Reference proteome</keyword>
<dbReference type="EMBL" id="FNYH01000001">
    <property type="protein sequence ID" value="SEI37913.1"/>
    <property type="molecule type" value="Genomic_DNA"/>
</dbReference>
<gene>
    <name evidence="3" type="ORF">SAMN05421831_101105</name>
</gene>
<dbReference type="InterPro" id="IPR036291">
    <property type="entry name" value="NAD(P)-bd_dom_sf"/>
</dbReference>
<evidence type="ECO:0000313" key="3">
    <source>
        <dbReference type="EMBL" id="SEI37913.1"/>
    </source>
</evidence>
<name>A0A1H6Q250_9GAMM</name>
<evidence type="ECO:0000256" key="2">
    <source>
        <dbReference type="ARBA" id="ARBA00023002"/>
    </source>
</evidence>
<comment type="similarity">
    <text evidence="1">Belongs to the short-chain dehydrogenases/reductases (SDR) family.</text>
</comment>
<dbReference type="PRINTS" id="PR00081">
    <property type="entry name" value="GDHRDH"/>
</dbReference>
<dbReference type="PANTHER" id="PTHR42901:SF1">
    <property type="entry name" value="ALCOHOL DEHYDROGENASE"/>
    <property type="match status" value="1"/>
</dbReference>
<protein>
    <submittedName>
        <fullName evidence="3">NAD(P)-dependent dehydrogenase, short-chain alcohol dehydrogenase family</fullName>
    </submittedName>
</protein>
<reference evidence="4" key="1">
    <citation type="submission" date="2016-10" db="EMBL/GenBank/DDBJ databases">
        <authorList>
            <person name="Varghese N."/>
            <person name="Submissions S."/>
        </authorList>
    </citation>
    <scope>NUCLEOTIDE SEQUENCE [LARGE SCALE GENOMIC DNA]</scope>
    <source>
        <strain evidence="4">DSM 7165</strain>
    </source>
</reference>
<evidence type="ECO:0000256" key="1">
    <source>
        <dbReference type="ARBA" id="ARBA00006484"/>
    </source>
</evidence>
<dbReference type="SUPFAM" id="SSF51735">
    <property type="entry name" value="NAD(P)-binding Rossmann-fold domains"/>
    <property type="match status" value="1"/>
</dbReference>
<keyword evidence="2" id="KW-0560">Oxidoreductase</keyword>
<dbReference type="InterPro" id="IPR002347">
    <property type="entry name" value="SDR_fam"/>
</dbReference>
<dbReference type="PANTHER" id="PTHR42901">
    <property type="entry name" value="ALCOHOL DEHYDROGENASE"/>
    <property type="match status" value="1"/>
</dbReference>
<dbReference type="GO" id="GO:0016491">
    <property type="term" value="F:oxidoreductase activity"/>
    <property type="evidence" value="ECO:0007669"/>
    <property type="project" value="UniProtKB-KW"/>
</dbReference>
<evidence type="ECO:0000313" key="4">
    <source>
        <dbReference type="Proteomes" id="UP000242999"/>
    </source>
</evidence>
<dbReference type="Gene3D" id="3.40.50.720">
    <property type="entry name" value="NAD(P)-binding Rossmann-like Domain"/>
    <property type="match status" value="1"/>
</dbReference>
<accession>A0A1H6Q250</accession>
<dbReference type="AlphaFoldDB" id="A0A1H6Q250"/>
<proteinExistence type="inferred from homology"/>
<dbReference type="InterPro" id="IPR020904">
    <property type="entry name" value="Sc_DH/Rdtase_CS"/>
</dbReference>
<sequence length="250" mass="26953">MPCMIDYKAADHLLKDKVILVTGAGDGIGRVAAKTFAAYGATLVLLGRTISKLEAVYDEIEVAGGAQPAIYPLNLEGATHKDYVELGERLGETFGRLDGLLHNASLLGKITPLEAYHPELWQQVMQVNCNAPFMLTQGVLGALKASEDASVIFTSSSVGRRARAFWGAYAVSKFATEGLMQVLADELEHTGTIRVNSINPGATRTQMRRKAYPGEDPQSLLTPEEIMPTYLYLMGADSRGVTGQAFDAQS</sequence>
<dbReference type="Pfam" id="PF00106">
    <property type="entry name" value="adh_short"/>
    <property type="match status" value="1"/>
</dbReference>
<dbReference type="PROSITE" id="PS00061">
    <property type="entry name" value="ADH_SHORT"/>
    <property type="match status" value="1"/>
</dbReference>
<dbReference type="OrthoDB" id="9790785at2"/>
<dbReference type="Proteomes" id="UP000242999">
    <property type="component" value="Unassembled WGS sequence"/>
</dbReference>
<dbReference type="STRING" id="64971.SAMN05421831_101105"/>